<feature type="non-terminal residue" evidence="1">
    <location>
        <position position="106"/>
    </location>
</feature>
<protein>
    <submittedName>
        <fullName evidence="1">Uncharacterized protein</fullName>
    </submittedName>
</protein>
<evidence type="ECO:0000313" key="2">
    <source>
        <dbReference type="Proteomes" id="UP000189670"/>
    </source>
</evidence>
<dbReference type="EMBL" id="ATBP01003391">
    <property type="protein sequence ID" value="ETR64956.1"/>
    <property type="molecule type" value="Genomic_DNA"/>
</dbReference>
<gene>
    <name evidence="1" type="ORF">OMM_15056</name>
</gene>
<dbReference type="AlphaFoldDB" id="A0A1V1NR31"/>
<comment type="caution">
    <text evidence="1">The sequence shown here is derived from an EMBL/GenBank/DDBJ whole genome shotgun (WGS) entry which is preliminary data.</text>
</comment>
<accession>A0A1V1NR31</accession>
<evidence type="ECO:0000313" key="1">
    <source>
        <dbReference type="EMBL" id="ETR64956.1"/>
    </source>
</evidence>
<name>A0A1V1NR31_9BACT</name>
<organism evidence="1 2">
    <name type="scientific">Candidatus Magnetoglobus multicellularis str. Araruama</name>
    <dbReference type="NCBI Taxonomy" id="890399"/>
    <lineage>
        <taxon>Bacteria</taxon>
        <taxon>Pseudomonadati</taxon>
        <taxon>Thermodesulfobacteriota</taxon>
        <taxon>Desulfobacteria</taxon>
        <taxon>Desulfobacterales</taxon>
        <taxon>Desulfobacteraceae</taxon>
        <taxon>Candidatus Magnetoglobus</taxon>
    </lineage>
</organism>
<sequence length="106" mass="12375">MQGDHMQYEFDVSVNPGQNLSLALYDHYHDDLQILISEIKDNGRKTILWNHARGFMLDYLTNNYQSEESKSGQVFSKPQEALRFIINRPQNGVDYILEDFHHFLGG</sequence>
<dbReference type="Proteomes" id="UP000189670">
    <property type="component" value="Unassembled WGS sequence"/>
</dbReference>
<reference evidence="2" key="1">
    <citation type="submission" date="2012-11" db="EMBL/GenBank/DDBJ databases">
        <authorList>
            <person name="Lucero-Rivera Y.E."/>
            <person name="Tovar-Ramirez D."/>
        </authorList>
    </citation>
    <scope>NUCLEOTIDE SEQUENCE [LARGE SCALE GENOMIC DNA]</scope>
    <source>
        <strain evidence="2">Araruama</strain>
    </source>
</reference>
<proteinExistence type="predicted"/>